<dbReference type="RefSeq" id="XP_008613725.1">
    <property type="nucleotide sequence ID" value="XM_008615503.1"/>
</dbReference>
<feature type="compositionally biased region" description="Basic and acidic residues" evidence="1">
    <location>
        <begin position="310"/>
        <end position="319"/>
    </location>
</feature>
<keyword evidence="2" id="KW-1133">Transmembrane helix</keyword>
<feature type="transmembrane region" description="Helical" evidence="2">
    <location>
        <begin position="168"/>
        <end position="192"/>
    </location>
</feature>
<dbReference type="OrthoDB" id="123866at2759"/>
<keyword evidence="2" id="KW-0472">Membrane</keyword>
<dbReference type="InterPro" id="IPR001202">
    <property type="entry name" value="WW_dom"/>
</dbReference>
<evidence type="ECO:0000256" key="2">
    <source>
        <dbReference type="SAM" id="Phobius"/>
    </source>
</evidence>
<feature type="compositionally biased region" description="Low complexity" evidence="1">
    <location>
        <begin position="244"/>
        <end position="253"/>
    </location>
</feature>
<dbReference type="GeneID" id="19950286"/>
<organism evidence="4 5">
    <name type="scientific">Saprolegnia diclina (strain VS20)</name>
    <dbReference type="NCBI Taxonomy" id="1156394"/>
    <lineage>
        <taxon>Eukaryota</taxon>
        <taxon>Sar</taxon>
        <taxon>Stramenopiles</taxon>
        <taxon>Oomycota</taxon>
        <taxon>Saprolegniomycetes</taxon>
        <taxon>Saprolegniales</taxon>
        <taxon>Saprolegniaceae</taxon>
        <taxon>Saprolegnia</taxon>
    </lineage>
</organism>
<feature type="transmembrane region" description="Helical" evidence="2">
    <location>
        <begin position="136"/>
        <end position="156"/>
    </location>
</feature>
<evidence type="ECO:0000256" key="1">
    <source>
        <dbReference type="SAM" id="MobiDB-lite"/>
    </source>
</evidence>
<dbReference type="PROSITE" id="PS01159">
    <property type="entry name" value="WW_DOMAIN_1"/>
    <property type="match status" value="1"/>
</dbReference>
<accession>T0Q5D0</accession>
<dbReference type="AlphaFoldDB" id="T0Q5D0"/>
<dbReference type="SUPFAM" id="SSF51045">
    <property type="entry name" value="WW domain"/>
    <property type="match status" value="1"/>
</dbReference>
<sequence length="441" mass="47432">MASPDRPIELVEDLLGALLLLLAVAYAVALELTRRRVLSLSQLAFALAATIGVGVVGGALEHQLSNEVLDLALFGSYTQTYVALKVAPIACAAGMSVGVGIYLSLCSCACCCDAPEMDAASHESCILRRLRQSTSVYLVSAPTLYLVIGMRLNARIRLSAIKPVGGTLHWQALQCPLVLSTIHMGSLLLILLKRMLDHAAPSSDFPAIADAVASTPIDKKATPRPSVSPRHRALGKESAKEAKSSPAKPGAASTKMHNSVVHALTVATAASPVKMPEPSSRLSPKIRPKLTLPDAMVGVRAKAKPAITSPRKDESESRPRARSALPSPATSVESDASFSRPLGKAHSDHERPRVVARRRRSGPRDDGNMSGLISSESETDEDMLVPSSSRQFTSEFAIDHNLAMPLQDDDRWVLCYDEATGAPYYYCHETGESRWEKPKWE</sequence>
<feature type="domain" description="WW" evidence="3">
    <location>
        <begin position="412"/>
        <end position="440"/>
    </location>
</feature>
<feature type="region of interest" description="Disordered" evidence="1">
    <location>
        <begin position="271"/>
        <end position="387"/>
    </location>
</feature>
<dbReference type="Gene3D" id="2.20.70.10">
    <property type="match status" value="1"/>
</dbReference>
<dbReference type="InParanoid" id="T0Q5D0"/>
<proteinExistence type="predicted"/>
<feature type="transmembrane region" description="Helical" evidence="2">
    <location>
        <begin position="80"/>
        <end position="103"/>
    </location>
</feature>
<protein>
    <recommendedName>
        <fullName evidence="3">WW domain-containing protein</fullName>
    </recommendedName>
</protein>
<gene>
    <name evidence="4" type="ORF">SDRG_09559</name>
</gene>
<feature type="compositionally biased region" description="Polar residues" evidence="1">
    <location>
        <begin position="328"/>
        <end position="337"/>
    </location>
</feature>
<dbReference type="EMBL" id="JH767161">
    <property type="protein sequence ID" value="EQC33039.1"/>
    <property type="molecule type" value="Genomic_DNA"/>
</dbReference>
<dbReference type="Proteomes" id="UP000030762">
    <property type="component" value="Unassembled WGS sequence"/>
</dbReference>
<feature type="transmembrane region" description="Helical" evidence="2">
    <location>
        <begin position="14"/>
        <end position="33"/>
    </location>
</feature>
<feature type="compositionally biased region" description="Basic and acidic residues" evidence="1">
    <location>
        <begin position="234"/>
        <end position="243"/>
    </location>
</feature>
<name>T0Q5D0_SAPDV</name>
<evidence type="ECO:0000259" key="3">
    <source>
        <dbReference type="PROSITE" id="PS50020"/>
    </source>
</evidence>
<keyword evidence="2" id="KW-0812">Transmembrane</keyword>
<dbReference type="CDD" id="cd00201">
    <property type="entry name" value="WW"/>
    <property type="match status" value="1"/>
</dbReference>
<evidence type="ECO:0000313" key="5">
    <source>
        <dbReference type="Proteomes" id="UP000030762"/>
    </source>
</evidence>
<dbReference type="eggNOG" id="ENOG502S1R4">
    <property type="taxonomic scope" value="Eukaryota"/>
</dbReference>
<feature type="transmembrane region" description="Helical" evidence="2">
    <location>
        <begin position="40"/>
        <end position="60"/>
    </location>
</feature>
<dbReference type="Pfam" id="PF00397">
    <property type="entry name" value="WW"/>
    <property type="match status" value="1"/>
</dbReference>
<evidence type="ECO:0000313" key="4">
    <source>
        <dbReference type="EMBL" id="EQC33039.1"/>
    </source>
</evidence>
<feature type="region of interest" description="Disordered" evidence="1">
    <location>
        <begin position="216"/>
        <end position="256"/>
    </location>
</feature>
<dbReference type="VEuPathDB" id="FungiDB:SDRG_09559"/>
<dbReference type="InterPro" id="IPR036020">
    <property type="entry name" value="WW_dom_sf"/>
</dbReference>
<dbReference type="PROSITE" id="PS50020">
    <property type="entry name" value="WW_DOMAIN_2"/>
    <property type="match status" value="1"/>
</dbReference>
<keyword evidence="5" id="KW-1185">Reference proteome</keyword>
<reference evidence="4 5" key="1">
    <citation type="submission" date="2012-04" db="EMBL/GenBank/DDBJ databases">
        <title>The Genome Sequence of Saprolegnia declina VS20.</title>
        <authorList>
            <consortium name="The Broad Institute Genome Sequencing Platform"/>
            <person name="Russ C."/>
            <person name="Nusbaum C."/>
            <person name="Tyler B."/>
            <person name="van West P."/>
            <person name="Dieguez-Uribeondo J."/>
            <person name="de Bruijn I."/>
            <person name="Tripathy S."/>
            <person name="Jiang R."/>
            <person name="Young S.K."/>
            <person name="Zeng Q."/>
            <person name="Gargeya S."/>
            <person name="Fitzgerald M."/>
            <person name="Haas B."/>
            <person name="Abouelleil A."/>
            <person name="Alvarado L."/>
            <person name="Arachchi H.M."/>
            <person name="Berlin A."/>
            <person name="Chapman S.B."/>
            <person name="Goldberg J."/>
            <person name="Griggs A."/>
            <person name="Gujja S."/>
            <person name="Hansen M."/>
            <person name="Howarth C."/>
            <person name="Imamovic A."/>
            <person name="Larimer J."/>
            <person name="McCowen C."/>
            <person name="Montmayeur A."/>
            <person name="Murphy C."/>
            <person name="Neiman D."/>
            <person name="Pearson M."/>
            <person name="Priest M."/>
            <person name="Roberts A."/>
            <person name="Saif S."/>
            <person name="Shea T."/>
            <person name="Sisk P."/>
            <person name="Sykes S."/>
            <person name="Wortman J."/>
            <person name="Nusbaum C."/>
            <person name="Birren B."/>
        </authorList>
    </citation>
    <scope>NUCLEOTIDE SEQUENCE [LARGE SCALE GENOMIC DNA]</scope>
    <source>
        <strain evidence="4 5">VS20</strain>
    </source>
</reference>
<dbReference type="SMART" id="SM00456">
    <property type="entry name" value="WW"/>
    <property type="match status" value="1"/>
</dbReference>